<sequence>MPPKRLQHADAYGVIPYPPYVLDIADSQLRRKCKRLFRTLFVSRLKGRWLIQRVRRLRKSLKSLQNAVSTALLVDQTKWNGKADHCDRMIRASTATSTPTPHAPSTL</sequence>
<dbReference type="EMBL" id="CAUYUJ010020054">
    <property type="protein sequence ID" value="CAK0895510.1"/>
    <property type="molecule type" value="Genomic_DNA"/>
</dbReference>
<reference evidence="1" key="1">
    <citation type="submission" date="2023-10" db="EMBL/GenBank/DDBJ databases">
        <authorList>
            <person name="Chen Y."/>
            <person name="Shah S."/>
            <person name="Dougan E. K."/>
            <person name="Thang M."/>
            <person name="Chan C."/>
        </authorList>
    </citation>
    <scope>NUCLEOTIDE SEQUENCE [LARGE SCALE GENOMIC DNA]</scope>
</reference>
<organism evidence="1 2">
    <name type="scientific">Prorocentrum cordatum</name>
    <dbReference type="NCBI Taxonomy" id="2364126"/>
    <lineage>
        <taxon>Eukaryota</taxon>
        <taxon>Sar</taxon>
        <taxon>Alveolata</taxon>
        <taxon>Dinophyceae</taxon>
        <taxon>Prorocentrales</taxon>
        <taxon>Prorocentraceae</taxon>
        <taxon>Prorocentrum</taxon>
    </lineage>
</organism>
<accession>A0ABN9X7U3</accession>
<evidence type="ECO:0000313" key="1">
    <source>
        <dbReference type="EMBL" id="CAK0895510.1"/>
    </source>
</evidence>
<gene>
    <name evidence="1" type="ORF">PCOR1329_LOCUS74244</name>
</gene>
<protein>
    <submittedName>
        <fullName evidence="1">Uncharacterized protein</fullName>
    </submittedName>
</protein>
<evidence type="ECO:0000313" key="2">
    <source>
        <dbReference type="Proteomes" id="UP001189429"/>
    </source>
</evidence>
<keyword evidence="2" id="KW-1185">Reference proteome</keyword>
<proteinExistence type="predicted"/>
<dbReference type="Proteomes" id="UP001189429">
    <property type="component" value="Unassembled WGS sequence"/>
</dbReference>
<comment type="caution">
    <text evidence="1">The sequence shown here is derived from an EMBL/GenBank/DDBJ whole genome shotgun (WGS) entry which is preliminary data.</text>
</comment>
<name>A0ABN9X7U3_9DINO</name>